<proteinExistence type="inferred from homology"/>
<dbReference type="GO" id="GO:0016787">
    <property type="term" value="F:hydrolase activity"/>
    <property type="evidence" value="ECO:0007669"/>
    <property type="project" value="UniProtKB-KW"/>
</dbReference>
<dbReference type="PRINTS" id="PR01607">
    <property type="entry name" value="APYRASEFAMLY"/>
</dbReference>
<dbReference type="InterPro" id="IPR006179">
    <property type="entry name" value="5_nucleotidase/apyrase"/>
</dbReference>
<feature type="domain" description="5'-Nucleotidase C-terminal" evidence="4">
    <location>
        <begin position="299"/>
        <end position="454"/>
    </location>
</feature>
<feature type="chain" id="PRO_5022270610" evidence="2">
    <location>
        <begin position="22"/>
        <end position="493"/>
    </location>
</feature>
<dbReference type="InterPro" id="IPR004843">
    <property type="entry name" value="Calcineurin-like_PHP"/>
</dbReference>
<reference evidence="5 6" key="1">
    <citation type="submission" date="2019-07" db="EMBL/GenBank/DDBJ databases">
        <title>Whole genome shotgun sequence of Oceanithermus desulfurans NBRC 100063.</title>
        <authorList>
            <person name="Hosoyama A."/>
            <person name="Uohara A."/>
            <person name="Ohji S."/>
            <person name="Ichikawa N."/>
        </authorList>
    </citation>
    <scope>NUCLEOTIDE SEQUENCE [LARGE SCALE GENOMIC DNA]</scope>
    <source>
        <strain evidence="5 6">NBRC 100063</strain>
    </source>
</reference>
<dbReference type="PANTHER" id="PTHR11575:SF48">
    <property type="entry name" value="5'-NUCLEOTIDASE"/>
    <property type="match status" value="1"/>
</dbReference>
<comment type="caution">
    <text evidence="5">The sequence shown here is derived from an EMBL/GenBank/DDBJ whole genome shotgun (WGS) entry which is preliminary data.</text>
</comment>
<name>A0A511RJ78_9DEIN</name>
<dbReference type="Gene3D" id="3.60.21.10">
    <property type="match status" value="1"/>
</dbReference>
<dbReference type="InterPro" id="IPR036907">
    <property type="entry name" value="5'-Nucleotdase_C_sf"/>
</dbReference>
<evidence type="ECO:0000256" key="2">
    <source>
        <dbReference type="RuleBase" id="RU362119"/>
    </source>
</evidence>
<dbReference type="GO" id="GO:0009166">
    <property type="term" value="P:nucleotide catabolic process"/>
    <property type="evidence" value="ECO:0007669"/>
    <property type="project" value="InterPro"/>
</dbReference>
<evidence type="ECO:0000259" key="3">
    <source>
        <dbReference type="Pfam" id="PF00149"/>
    </source>
</evidence>
<feature type="domain" description="Calcineurin-like phosphoesterase" evidence="3">
    <location>
        <begin position="32"/>
        <end position="227"/>
    </location>
</feature>
<keyword evidence="2" id="KW-0378">Hydrolase</keyword>
<keyword evidence="1 2" id="KW-0732">Signal</keyword>
<evidence type="ECO:0000259" key="4">
    <source>
        <dbReference type="Pfam" id="PF02872"/>
    </source>
</evidence>
<evidence type="ECO:0000313" key="5">
    <source>
        <dbReference type="EMBL" id="GEM89701.1"/>
    </source>
</evidence>
<dbReference type="Pfam" id="PF02872">
    <property type="entry name" value="5_nucleotid_C"/>
    <property type="match status" value="1"/>
</dbReference>
<organism evidence="5 6">
    <name type="scientific">Oceanithermus desulfurans NBRC 100063</name>
    <dbReference type="NCBI Taxonomy" id="1227550"/>
    <lineage>
        <taxon>Bacteria</taxon>
        <taxon>Thermotogati</taxon>
        <taxon>Deinococcota</taxon>
        <taxon>Deinococci</taxon>
        <taxon>Thermales</taxon>
        <taxon>Thermaceae</taxon>
        <taxon>Oceanithermus</taxon>
    </lineage>
</organism>
<evidence type="ECO:0000256" key="1">
    <source>
        <dbReference type="ARBA" id="ARBA00022729"/>
    </source>
</evidence>
<dbReference type="InterPro" id="IPR029052">
    <property type="entry name" value="Metallo-depent_PP-like"/>
</dbReference>
<sequence length="493" mass="53384">MKLLRKGILLLAALAMGLAFAAKPDFTLFHSNDVYEIQPVKRGKLGGAARVATLIKQLDDGSLIVTFGGDAFSPSIMSSLLKGKQMVDVFNKLGFDFAVYGNHEFDFGPAVAEQRVKESNFPWLSSNLLDKRTGEPLAGGVRFAITEVNGVKVGFIGLIDDWLELTSPGDNAQYLDFVTVGRDLARKLKAEGADVVVALTHMDMVHDEELAAKVPEIDLILGGHDHGGMFKVVNGTLIFKAKSDWRDVGYLKVYNIPGLKPVVFLEVIPVTNKIPEDPAMAKVVDAYVKVLDEKLNVTIGETKVPLDARRKTVRTMESNIGNLIADAMRDYAQADAAIANGGGIRTDSIYGPGPLTRKDILAILPFGNVVISVKVSGADLKAALENGVSQVERVKGRFPQVSGITFTYDPGAEPGQRVKEVFVNGQPLDPNKTYVVAINDYMGRGGDGYSMFKDAPRVVDERSGLLLANVVMNYIQAHSPVAPKVEGRIKTVK</sequence>
<dbReference type="SUPFAM" id="SSF55816">
    <property type="entry name" value="5'-nucleotidase (syn. UDP-sugar hydrolase), C-terminal domain"/>
    <property type="match status" value="1"/>
</dbReference>
<evidence type="ECO:0000313" key="6">
    <source>
        <dbReference type="Proteomes" id="UP000321827"/>
    </source>
</evidence>
<dbReference type="Proteomes" id="UP000321827">
    <property type="component" value="Unassembled WGS sequence"/>
</dbReference>
<dbReference type="Gene3D" id="3.90.780.10">
    <property type="entry name" value="5'-Nucleotidase, C-terminal domain"/>
    <property type="match status" value="1"/>
</dbReference>
<dbReference type="InterPro" id="IPR008334">
    <property type="entry name" value="5'-Nucleotdase_C"/>
</dbReference>
<dbReference type="GO" id="GO:0000166">
    <property type="term" value="F:nucleotide binding"/>
    <property type="evidence" value="ECO:0007669"/>
    <property type="project" value="UniProtKB-KW"/>
</dbReference>
<keyword evidence="2" id="KW-0547">Nucleotide-binding</keyword>
<dbReference type="PANTHER" id="PTHR11575">
    <property type="entry name" value="5'-NUCLEOTIDASE-RELATED"/>
    <property type="match status" value="1"/>
</dbReference>
<dbReference type="Pfam" id="PF00149">
    <property type="entry name" value="Metallophos"/>
    <property type="match status" value="1"/>
</dbReference>
<accession>A0A511RJ78</accession>
<comment type="similarity">
    <text evidence="2">Belongs to the 5'-nucleotidase family.</text>
</comment>
<dbReference type="AlphaFoldDB" id="A0A511RJ78"/>
<protein>
    <submittedName>
        <fullName evidence="5">Multifunctional 2',3'-cyclic-nucleotide 2'-phosphodiesterase/5'-nucleotidase/3'-nucleotidase</fullName>
    </submittedName>
</protein>
<dbReference type="EMBL" id="BJXN01000006">
    <property type="protein sequence ID" value="GEM89701.1"/>
    <property type="molecule type" value="Genomic_DNA"/>
</dbReference>
<feature type="signal peptide" evidence="2">
    <location>
        <begin position="1"/>
        <end position="21"/>
    </location>
</feature>
<gene>
    <name evidence="5" type="ORF">ODE01S_11350</name>
</gene>
<dbReference type="SUPFAM" id="SSF56300">
    <property type="entry name" value="Metallo-dependent phosphatases"/>
    <property type="match status" value="1"/>
</dbReference>
<dbReference type="OrthoDB" id="9801679at2"/>
<dbReference type="RefSeq" id="WP_147146747.1">
    <property type="nucleotide sequence ID" value="NZ_BJXN01000006.1"/>
</dbReference>